<gene>
    <name evidence="1" type="primary">jg19138</name>
    <name evidence="1" type="ORF">PAEG_LOCUS16284</name>
</gene>
<accession>A0A8S4RPG7</accession>
<proteinExistence type="predicted"/>
<sequence>MFNYGSRGPETVSRAAPDRKCLGIVLKNFQYRVMVLPKKGGVNEECTLNHRSRISSITGDNHSMYNQPRHRLEPRSLSGSLTASTSLNGHLFFHSAISKVRSLPGRLTRAAIAIIAPSAVEFITTFQT</sequence>
<name>A0A8S4RPG7_9NEOP</name>
<dbReference type="Proteomes" id="UP000838756">
    <property type="component" value="Unassembled WGS sequence"/>
</dbReference>
<evidence type="ECO:0000313" key="1">
    <source>
        <dbReference type="EMBL" id="CAH2239617.1"/>
    </source>
</evidence>
<dbReference type="AlphaFoldDB" id="A0A8S4RPG7"/>
<comment type="caution">
    <text evidence="1">The sequence shown here is derived from an EMBL/GenBank/DDBJ whole genome shotgun (WGS) entry which is preliminary data.</text>
</comment>
<dbReference type="EMBL" id="CAKXAJ010025444">
    <property type="protein sequence ID" value="CAH2239617.1"/>
    <property type="molecule type" value="Genomic_DNA"/>
</dbReference>
<organism evidence="1 2">
    <name type="scientific">Pararge aegeria aegeria</name>
    <dbReference type="NCBI Taxonomy" id="348720"/>
    <lineage>
        <taxon>Eukaryota</taxon>
        <taxon>Metazoa</taxon>
        <taxon>Ecdysozoa</taxon>
        <taxon>Arthropoda</taxon>
        <taxon>Hexapoda</taxon>
        <taxon>Insecta</taxon>
        <taxon>Pterygota</taxon>
        <taxon>Neoptera</taxon>
        <taxon>Endopterygota</taxon>
        <taxon>Lepidoptera</taxon>
        <taxon>Glossata</taxon>
        <taxon>Ditrysia</taxon>
        <taxon>Papilionoidea</taxon>
        <taxon>Nymphalidae</taxon>
        <taxon>Satyrinae</taxon>
        <taxon>Satyrini</taxon>
        <taxon>Parargina</taxon>
        <taxon>Pararge</taxon>
    </lineage>
</organism>
<reference evidence="1" key="1">
    <citation type="submission" date="2022-03" db="EMBL/GenBank/DDBJ databases">
        <authorList>
            <person name="Lindestad O."/>
        </authorList>
    </citation>
    <scope>NUCLEOTIDE SEQUENCE</scope>
</reference>
<evidence type="ECO:0000313" key="2">
    <source>
        <dbReference type="Proteomes" id="UP000838756"/>
    </source>
</evidence>
<keyword evidence="2" id="KW-1185">Reference proteome</keyword>
<protein>
    <submittedName>
        <fullName evidence="1">Jg19138 protein</fullName>
    </submittedName>
</protein>